<dbReference type="EMBL" id="LXQA010542318">
    <property type="protein sequence ID" value="MCI58203.1"/>
    <property type="molecule type" value="Genomic_DNA"/>
</dbReference>
<organism evidence="2 3">
    <name type="scientific">Trifolium medium</name>
    <dbReference type="NCBI Taxonomy" id="97028"/>
    <lineage>
        <taxon>Eukaryota</taxon>
        <taxon>Viridiplantae</taxon>
        <taxon>Streptophyta</taxon>
        <taxon>Embryophyta</taxon>
        <taxon>Tracheophyta</taxon>
        <taxon>Spermatophyta</taxon>
        <taxon>Magnoliopsida</taxon>
        <taxon>eudicotyledons</taxon>
        <taxon>Gunneridae</taxon>
        <taxon>Pentapetalae</taxon>
        <taxon>rosids</taxon>
        <taxon>fabids</taxon>
        <taxon>Fabales</taxon>
        <taxon>Fabaceae</taxon>
        <taxon>Papilionoideae</taxon>
        <taxon>50 kb inversion clade</taxon>
        <taxon>NPAAA clade</taxon>
        <taxon>Hologalegina</taxon>
        <taxon>IRL clade</taxon>
        <taxon>Trifolieae</taxon>
        <taxon>Trifolium</taxon>
    </lineage>
</organism>
<feature type="compositionally biased region" description="Basic and acidic residues" evidence="1">
    <location>
        <begin position="15"/>
        <end position="25"/>
    </location>
</feature>
<accession>A0A392TAM7</accession>
<evidence type="ECO:0000256" key="1">
    <source>
        <dbReference type="SAM" id="MobiDB-lite"/>
    </source>
</evidence>
<keyword evidence="3" id="KW-1185">Reference proteome</keyword>
<protein>
    <submittedName>
        <fullName evidence="2">Uncharacterized protein</fullName>
    </submittedName>
</protein>
<feature type="region of interest" description="Disordered" evidence="1">
    <location>
        <begin position="1"/>
        <end position="25"/>
    </location>
</feature>
<proteinExistence type="predicted"/>
<sequence length="25" mass="2729">MAATAELRGKGSPASEEKEKIKLQR</sequence>
<dbReference type="Proteomes" id="UP000265520">
    <property type="component" value="Unassembled WGS sequence"/>
</dbReference>
<evidence type="ECO:0000313" key="2">
    <source>
        <dbReference type="EMBL" id="MCI58203.1"/>
    </source>
</evidence>
<feature type="non-terminal residue" evidence="2">
    <location>
        <position position="25"/>
    </location>
</feature>
<reference evidence="2 3" key="1">
    <citation type="journal article" date="2018" name="Front. Plant Sci.">
        <title>Red Clover (Trifolium pratense) and Zigzag Clover (T. medium) - A Picture of Genomic Similarities and Differences.</title>
        <authorList>
            <person name="Dluhosova J."/>
            <person name="Istvanek J."/>
            <person name="Nedelnik J."/>
            <person name="Repkova J."/>
        </authorList>
    </citation>
    <scope>NUCLEOTIDE SEQUENCE [LARGE SCALE GENOMIC DNA]</scope>
    <source>
        <strain evidence="3">cv. 10/8</strain>
        <tissue evidence="2">Leaf</tissue>
    </source>
</reference>
<name>A0A392TAM7_9FABA</name>
<comment type="caution">
    <text evidence="2">The sequence shown here is derived from an EMBL/GenBank/DDBJ whole genome shotgun (WGS) entry which is preliminary data.</text>
</comment>
<dbReference type="AlphaFoldDB" id="A0A392TAM7"/>
<evidence type="ECO:0000313" key="3">
    <source>
        <dbReference type="Proteomes" id="UP000265520"/>
    </source>
</evidence>